<comment type="caution">
    <text evidence="13">The sequence shown here is derived from an EMBL/GenBank/DDBJ whole genome shotgun (WGS) entry which is preliminary data.</text>
</comment>
<dbReference type="AlphaFoldDB" id="A0A1F6CKE9"/>
<dbReference type="GO" id="GO:0016020">
    <property type="term" value="C:membrane"/>
    <property type="evidence" value="ECO:0007669"/>
    <property type="project" value="UniProtKB-SubCell"/>
</dbReference>
<protein>
    <recommendedName>
        <fullName evidence="15">Disulfide bond formation protein DsbB</fullName>
    </recommendedName>
</protein>
<keyword evidence="5" id="KW-0249">Electron transport</keyword>
<evidence type="ECO:0000256" key="4">
    <source>
        <dbReference type="ARBA" id="ARBA00022692"/>
    </source>
</evidence>
<reference evidence="13 14" key="1">
    <citation type="journal article" date="2016" name="Nat. Commun.">
        <title>Thousands of microbial genomes shed light on interconnected biogeochemical processes in an aquifer system.</title>
        <authorList>
            <person name="Anantharaman K."/>
            <person name="Brown C.T."/>
            <person name="Hug L.A."/>
            <person name="Sharon I."/>
            <person name="Castelle C.J."/>
            <person name="Probst A.J."/>
            <person name="Thomas B.C."/>
            <person name="Singh A."/>
            <person name="Wilkins M.J."/>
            <person name="Karaoz U."/>
            <person name="Brodie E.L."/>
            <person name="Williams K.H."/>
            <person name="Hubbard S.S."/>
            <person name="Banfield J.F."/>
        </authorList>
    </citation>
    <scope>NUCLEOTIDE SEQUENCE [LARGE SCALE GENOMIC DNA]</scope>
</reference>
<dbReference type="InterPro" id="IPR023380">
    <property type="entry name" value="DsbB-like_sf"/>
</dbReference>
<keyword evidence="3" id="KW-0813">Transport</keyword>
<dbReference type="GO" id="GO:0015035">
    <property type="term" value="F:protein-disulfide reductase activity"/>
    <property type="evidence" value="ECO:0007669"/>
    <property type="project" value="InterPro"/>
</dbReference>
<evidence type="ECO:0000256" key="1">
    <source>
        <dbReference type="ARBA" id="ARBA00004141"/>
    </source>
</evidence>
<dbReference type="Pfam" id="PF02600">
    <property type="entry name" value="DsbB"/>
    <property type="match status" value="1"/>
</dbReference>
<comment type="similarity">
    <text evidence="2">Belongs to the DsbB family. BdbC subfamily.</text>
</comment>
<evidence type="ECO:0000256" key="12">
    <source>
        <dbReference type="SAM" id="Phobius"/>
    </source>
</evidence>
<organism evidence="13 14">
    <name type="scientific">Candidatus Kaiserbacteria bacterium RIFCSPHIGHO2_01_FULL_54_36</name>
    <dbReference type="NCBI Taxonomy" id="1798482"/>
    <lineage>
        <taxon>Bacteria</taxon>
        <taxon>Candidatus Kaiseribacteriota</taxon>
    </lineage>
</organism>
<feature type="transmembrane region" description="Helical" evidence="12">
    <location>
        <begin position="79"/>
        <end position="97"/>
    </location>
</feature>
<evidence type="ECO:0000256" key="10">
    <source>
        <dbReference type="ARBA" id="ARBA00023186"/>
    </source>
</evidence>
<evidence type="ECO:0000256" key="7">
    <source>
        <dbReference type="ARBA" id="ARBA00023002"/>
    </source>
</evidence>
<evidence type="ECO:0000256" key="3">
    <source>
        <dbReference type="ARBA" id="ARBA00022448"/>
    </source>
</evidence>
<evidence type="ECO:0000256" key="2">
    <source>
        <dbReference type="ARBA" id="ARBA00007602"/>
    </source>
</evidence>
<feature type="transmembrane region" description="Helical" evidence="12">
    <location>
        <begin position="6"/>
        <end position="30"/>
    </location>
</feature>
<keyword evidence="11" id="KW-0676">Redox-active center</keyword>
<keyword evidence="8 12" id="KW-0472">Membrane</keyword>
<feature type="transmembrane region" description="Helical" evidence="12">
    <location>
        <begin position="104"/>
        <end position="123"/>
    </location>
</feature>
<gene>
    <name evidence="13" type="ORF">A2763_02930</name>
</gene>
<sequence length="180" mass="19852">MHVETLNYLLGLATIVLQILTVAFLAVYFLRHQFPDLEGIVSYLRTWGIGIAFLASAGASIVTVVHSGIFGLPPCPLCWWQRAFLYPQVVMFGIAVLMRDRVIAGYSIALSIIGLMIGVYHHVLQMYPTGSLPCPSEGGVSCGQILFLQFGYITYPMMSISAFAFLIVLMLFVRSTPRAL</sequence>
<dbReference type="GO" id="GO:0006457">
    <property type="term" value="P:protein folding"/>
    <property type="evidence" value="ECO:0007669"/>
    <property type="project" value="InterPro"/>
</dbReference>
<dbReference type="SUPFAM" id="SSF158442">
    <property type="entry name" value="DsbB-like"/>
    <property type="match status" value="1"/>
</dbReference>
<proteinExistence type="inferred from homology"/>
<dbReference type="Gene3D" id="1.20.1550.10">
    <property type="entry name" value="DsbB-like"/>
    <property type="match status" value="1"/>
</dbReference>
<evidence type="ECO:0000313" key="14">
    <source>
        <dbReference type="Proteomes" id="UP000178370"/>
    </source>
</evidence>
<feature type="transmembrane region" description="Helical" evidence="12">
    <location>
        <begin position="51"/>
        <end position="73"/>
    </location>
</feature>
<feature type="transmembrane region" description="Helical" evidence="12">
    <location>
        <begin position="153"/>
        <end position="173"/>
    </location>
</feature>
<comment type="subcellular location">
    <subcellularLocation>
        <location evidence="1">Membrane</location>
        <topology evidence="1">Multi-pass membrane protein</topology>
    </subcellularLocation>
</comment>
<dbReference type="STRING" id="1798482.A2763_02930"/>
<dbReference type="EMBL" id="MFKV01000028">
    <property type="protein sequence ID" value="OGG49615.1"/>
    <property type="molecule type" value="Genomic_DNA"/>
</dbReference>
<keyword evidence="4 12" id="KW-0812">Transmembrane</keyword>
<dbReference type="InterPro" id="IPR003752">
    <property type="entry name" value="DiS_bond_form_DsbB/BdbC"/>
</dbReference>
<evidence type="ECO:0000256" key="6">
    <source>
        <dbReference type="ARBA" id="ARBA00022989"/>
    </source>
</evidence>
<keyword evidence="9" id="KW-1015">Disulfide bond</keyword>
<evidence type="ECO:0000256" key="5">
    <source>
        <dbReference type="ARBA" id="ARBA00022982"/>
    </source>
</evidence>
<evidence type="ECO:0000313" key="13">
    <source>
        <dbReference type="EMBL" id="OGG49615.1"/>
    </source>
</evidence>
<keyword evidence="10" id="KW-0143">Chaperone</keyword>
<evidence type="ECO:0000256" key="8">
    <source>
        <dbReference type="ARBA" id="ARBA00023136"/>
    </source>
</evidence>
<keyword evidence="7" id="KW-0560">Oxidoreductase</keyword>
<keyword evidence="6 12" id="KW-1133">Transmembrane helix</keyword>
<dbReference type="PANTHER" id="PTHR43469">
    <property type="entry name" value="DISULFIDE FORMATION PROTEIN-RELATED"/>
    <property type="match status" value="1"/>
</dbReference>
<name>A0A1F6CKE9_9BACT</name>
<evidence type="ECO:0000256" key="9">
    <source>
        <dbReference type="ARBA" id="ARBA00023157"/>
    </source>
</evidence>
<dbReference type="Proteomes" id="UP000178370">
    <property type="component" value="Unassembled WGS sequence"/>
</dbReference>
<dbReference type="InterPro" id="IPR012187">
    <property type="entry name" value="Disulphide_bond_form_BdbC"/>
</dbReference>
<accession>A0A1F6CKE9</accession>
<evidence type="ECO:0008006" key="15">
    <source>
        <dbReference type="Google" id="ProtNLM"/>
    </source>
</evidence>
<dbReference type="PANTHER" id="PTHR43469:SF1">
    <property type="entry name" value="SPBETA PROPHAGE-DERIVED DISULFIDE BOND FORMATION PROTEIN B"/>
    <property type="match status" value="1"/>
</dbReference>
<evidence type="ECO:0000256" key="11">
    <source>
        <dbReference type="ARBA" id="ARBA00023284"/>
    </source>
</evidence>